<keyword evidence="5" id="KW-0812">Transmembrane</keyword>
<dbReference type="InterPro" id="IPR023346">
    <property type="entry name" value="Lysozyme-like_dom_sf"/>
</dbReference>
<dbReference type="Gene3D" id="1.10.530.10">
    <property type="match status" value="1"/>
</dbReference>
<evidence type="ECO:0000256" key="5">
    <source>
        <dbReference type="SAM" id="Phobius"/>
    </source>
</evidence>
<evidence type="ECO:0000313" key="7">
    <source>
        <dbReference type="EMBL" id="TXR52477.1"/>
    </source>
</evidence>
<keyword evidence="8" id="KW-1185">Reference proteome</keyword>
<keyword evidence="3" id="KW-0378">Hydrolase</keyword>
<dbReference type="Gene3D" id="3.90.1720.10">
    <property type="entry name" value="endopeptidase domain like (from Nostoc punctiforme)"/>
    <property type="match status" value="1"/>
</dbReference>
<proteinExistence type="inferred from homology"/>
<dbReference type="InterPro" id="IPR038765">
    <property type="entry name" value="Papain-like_cys_pep_sf"/>
</dbReference>
<protein>
    <recommendedName>
        <fullName evidence="6">NlpC/P60 domain-containing protein</fullName>
    </recommendedName>
</protein>
<dbReference type="PANTHER" id="PTHR47359">
    <property type="entry name" value="PEPTIDOGLYCAN DL-ENDOPEPTIDASE CWLO"/>
    <property type="match status" value="1"/>
</dbReference>
<comment type="similarity">
    <text evidence="1">Belongs to the peptidase C40 family.</text>
</comment>
<organism evidence="7 8">
    <name type="scientific">Quadrisphaera setariae</name>
    <dbReference type="NCBI Taxonomy" id="2593304"/>
    <lineage>
        <taxon>Bacteria</taxon>
        <taxon>Bacillati</taxon>
        <taxon>Actinomycetota</taxon>
        <taxon>Actinomycetes</taxon>
        <taxon>Kineosporiales</taxon>
        <taxon>Kineosporiaceae</taxon>
        <taxon>Quadrisphaera</taxon>
    </lineage>
</organism>
<dbReference type="GO" id="GO:0006508">
    <property type="term" value="P:proteolysis"/>
    <property type="evidence" value="ECO:0007669"/>
    <property type="project" value="UniProtKB-KW"/>
</dbReference>
<feature type="domain" description="NlpC/P60" evidence="6">
    <location>
        <begin position="281"/>
        <end position="417"/>
    </location>
</feature>
<dbReference type="InterPro" id="IPR000064">
    <property type="entry name" value="NLP_P60_dom"/>
</dbReference>
<accession>A0A5C8Z4H0</accession>
<dbReference type="EMBL" id="VKAC01000014">
    <property type="protein sequence ID" value="TXR52477.1"/>
    <property type="molecule type" value="Genomic_DNA"/>
</dbReference>
<dbReference type="Pfam" id="PF01464">
    <property type="entry name" value="SLT"/>
    <property type="match status" value="1"/>
</dbReference>
<evidence type="ECO:0000259" key="6">
    <source>
        <dbReference type="PROSITE" id="PS51935"/>
    </source>
</evidence>
<evidence type="ECO:0000256" key="4">
    <source>
        <dbReference type="ARBA" id="ARBA00022807"/>
    </source>
</evidence>
<name>A0A5C8Z4H0_9ACTN</name>
<sequence length="417" mass="41889">MRGPHLTRRSPLLRRTRAAAAGTPGTASRVAALLSGGGRTGGIFVARAAAVITQRIAAVIVSVLAAVTGVSSGTIIVAAVAVVAVIAVALAFLPLMNQTAQQQATSGSLTGALAATGTEVPPDLVPLYNAAGTLCTQIPATLLAAQGKQESGFNPEATSPVGAQGISQFMPGTWATWGADANGDGRADPFDPADAIPAQGRFMCDLAAKIEPLIASGAVQGDVQLLTLAAYNAGLGNVTKYGGVPPFAETQAYGPRILALAQTYGATLTTTVGLPGGVAGTGDYAAVIDVLTDALGTPYVWGGGGVNGPSKGFGRGAGTVGWDCSSFMQYGFYQATGGALTLPRTAAAQASAYQGNAVPADQLQPGDLLFYGGIASANHVAMYVGDGKMIEEPRTGLAARITTARMDFTLAARVPLP</sequence>
<feature type="transmembrane region" description="Helical" evidence="5">
    <location>
        <begin position="44"/>
        <end position="67"/>
    </location>
</feature>
<dbReference type="GO" id="GO:0008234">
    <property type="term" value="F:cysteine-type peptidase activity"/>
    <property type="evidence" value="ECO:0007669"/>
    <property type="project" value="UniProtKB-KW"/>
</dbReference>
<evidence type="ECO:0000313" key="8">
    <source>
        <dbReference type="Proteomes" id="UP000321234"/>
    </source>
</evidence>
<dbReference type="CDD" id="cd13399">
    <property type="entry name" value="Slt35-like"/>
    <property type="match status" value="1"/>
</dbReference>
<dbReference type="Pfam" id="PF00877">
    <property type="entry name" value="NLPC_P60"/>
    <property type="match status" value="1"/>
</dbReference>
<dbReference type="InterPro" id="IPR008258">
    <property type="entry name" value="Transglycosylase_SLT_dom_1"/>
</dbReference>
<keyword evidence="4" id="KW-0788">Thiol protease</keyword>
<evidence type="ECO:0000256" key="1">
    <source>
        <dbReference type="ARBA" id="ARBA00007074"/>
    </source>
</evidence>
<dbReference type="SUPFAM" id="SSF54001">
    <property type="entry name" value="Cysteine proteinases"/>
    <property type="match status" value="1"/>
</dbReference>
<dbReference type="SUPFAM" id="SSF53955">
    <property type="entry name" value="Lysozyme-like"/>
    <property type="match status" value="1"/>
</dbReference>
<dbReference type="OrthoDB" id="9815778at2"/>
<comment type="caution">
    <text evidence="7">The sequence shown here is derived from an EMBL/GenBank/DDBJ whole genome shotgun (WGS) entry which is preliminary data.</text>
</comment>
<evidence type="ECO:0000256" key="2">
    <source>
        <dbReference type="ARBA" id="ARBA00022670"/>
    </source>
</evidence>
<keyword evidence="2" id="KW-0645">Protease</keyword>
<dbReference type="PANTHER" id="PTHR47359:SF3">
    <property type="entry name" value="NLP_P60 DOMAIN-CONTAINING PROTEIN-RELATED"/>
    <property type="match status" value="1"/>
</dbReference>
<dbReference type="InterPro" id="IPR051794">
    <property type="entry name" value="PG_Endopeptidase_C40"/>
</dbReference>
<dbReference type="PROSITE" id="PS51935">
    <property type="entry name" value="NLPC_P60"/>
    <property type="match status" value="1"/>
</dbReference>
<reference evidence="7 8" key="1">
    <citation type="submission" date="2019-07" db="EMBL/GenBank/DDBJ databases">
        <title>Quadrisphaera sp. strain DD2A genome sequencing and assembly.</title>
        <authorList>
            <person name="Kim I."/>
        </authorList>
    </citation>
    <scope>NUCLEOTIDE SEQUENCE [LARGE SCALE GENOMIC DNA]</scope>
    <source>
        <strain evidence="7 8">DD2A</strain>
    </source>
</reference>
<keyword evidence="5" id="KW-0472">Membrane</keyword>
<gene>
    <name evidence="7" type="ORF">FMM08_20005</name>
</gene>
<dbReference type="AlphaFoldDB" id="A0A5C8Z4H0"/>
<dbReference type="Proteomes" id="UP000321234">
    <property type="component" value="Unassembled WGS sequence"/>
</dbReference>
<evidence type="ECO:0000256" key="3">
    <source>
        <dbReference type="ARBA" id="ARBA00022801"/>
    </source>
</evidence>
<keyword evidence="5" id="KW-1133">Transmembrane helix</keyword>